<evidence type="ECO:0000313" key="2">
    <source>
        <dbReference type="EMBL" id="KAJ8890318.1"/>
    </source>
</evidence>
<gene>
    <name evidence="2" type="ORF">PR048_009826</name>
</gene>
<evidence type="ECO:0000313" key="3">
    <source>
        <dbReference type="Proteomes" id="UP001159363"/>
    </source>
</evidence>
<evidence type="ECO:0000256" key="1">
    <source>
        <dbReference type="SAM" id="MobiDB-lite"/>
    </source>
</evidence>
<feature type="region of interest" description="Disordered" evidence="1">
    <location>
        <begin position="669"/>
        <end position="691"/>
    </location>
</feature>
<feature type="compositionally biased region" description="Low complexity" evidence="1">
    <location>
        <begin position="271"/>
        <end position="293"/>
    </location>
</feature>
<reference evidence="2 3" key="1">
    <citation type="submission" date="2023-02" db="EMBL/GenBank/DDBJ databases">
        <title>LHISI_Scaffold_Assembly.</title>
        <authorList>
            <person name="Stuart O.P."/>
            <person name="Cleave R."/>
            <person name="Magrath M.J.L."/>
            <person name="Mikheyev A.S."/>
        </authorList>
    </citation>
    <scope>NUCLEOTIDE SEQUENCE [LARGE SCALE GENOMIC DNA]</scope>
    <source>
        <strain evidence="2">Daus_M_001</strain>
        <tissue evidence="2">Leg muscle</tissue>
    </source>
</reference>
<feature type="region of interest" description="Disordered" evidence="1">
    <location>
        <begin position="749"/>
        <end position="773"/>
    </location>
</feature>
<feature type="region of interest" description="Disordered" evidence="1">
    <location>
        <begin position="245"/>
        <end position="315"/>
    </location>
</feature>
<dbReference type="EMBL" id="JARBHB010000003">
    <property type="protein sequence ID" value="KAJ8890318.1"/>
    <property type="molecule type" value="Genomic_DNA"/>
</dbReference>
<keyword evidence="3" id="KW-1185">Reference proteome</keyword>
<accession>A0ABQ9I2U9</accession>
<protein>
    <submittedName>
        <fullName evidence="2">Uncharacterized protein</fullName>
    </submittedName>
</protein>
<comment type="caution">
    <text evidence="2">The sequence shown here is derived from an EMBL/GenBank/DDBJ whole genome shotgun (WGS) entry which is preliminary data.</text>
</comment>
<dbReference type="Proteomes" id="UP001159363">
    <property type="component" value="Chromosome 3"/>
</dbReference>
<organism evidence="2 3">
    <name type="scientific">Dryococelus australis</name>
    <dbReference type="NCBI Taxonomy" id="614101"/>
    <lineage>
        <taxon>Eukaryota</taxon>
        <taxon>Metazoa</taxon>
        <taxon>Ecdysozoa</taxon>
        <taxon>Arthropoda</taxon>
        <taxon>Hexapoda</taxon>
        <taxon>Insecta</taxon>
        <taxon>Pterygota</taxon>
        <taxon>Neoptera</taxon>
        <taxon>Polyneoptera</taxon>
        <taxon>Phasmatodea</taxon>
        <taxon>Verophasmatodea</taxon>
        <taxon>Anareolatae</taxon>
        <taxon>Phasmatidae</taxon>
        <taxon>Eurycanthinae</taxon>
        <taxon>Dryococelus</taxon>
    </lineage>
</organism>
<feature type="compositionally biased region" description="Polar residues" evidence="1">
    <location>
        <begin position="670"/>
        <end position="687"/>
    </location>
</feature>
<proteinExistence type="predicted"/>
<sequence length="887" mass="98699">MDEINVHRYTFALLNLAQLLPEQKTCTASKAGHSTVLIKWLDYSPLTKANRVRFPVGSPPGSSHIGIEPDDAAGRWVFSAISPNFTLIGSQDLEVKSRPNLFSQSNNECKGEGNMRCLRKPAGKRHRIPFKSFQLTTNQRVSCRQNLTTERYGPSVPRSSGIESWTAFERDTGATNEPSRYAEDEAPLKQTTEAFIAAALLGLKTRTRATGGQSGGVLKHLVTELHYYVHEGGWLISTVASATGGHEVAPRGRCSDTAPRAMTRRQGHVDSGWASRSSSSSSWSSMRQSSPESGRSSGLPRYCTSRSPAHGDENDSTTCIKCAIASKRKALNWRTVLSHCVYLMGLSVVTIFISSVESLRICGKGGGDPRENPADQRHRSAQIPSAEIRERLRWVIEPSLPRREASCLTTTPPRPRTSTQIRMCDRTDYVSMGIVPDYAVSRRVFSEISRFPRLFIPALLRCSIFTSITLIGSEGLDVKSRPNLSTYVSTPNIFCTVLVCALARTSVNRQDFKVLYIPEPASFLHWLLQRREATPFLTEMYAIGAHNSEMLIYWRRVTQLVSDKVWSNDKPRWLSGNSLDSHSGGLGFDSRYGYPGLGFPWFSAITPGECWGGFLTNAMADSFPFLPQSLFPVQLAPHVADYIAEPTRHRRFFAPRVAIMVKVGGDRKLGNSTTQDIESTKDGTQNGEGDKGEQMHVAIRHIAVIDTNKGLPGQALTPRQPARQVMSTAGGMIEAILFPAPPEALPGSLLLGGPPYARRRRRREPPRCRRRDAGSYTYTQHDENTAFQFRALRLAAMVHFMLALVRPLLLSRLSDSETSFEWRGEIWAALKFETLRAEAGETKWIWRSDGMQVREKLQHEKPRQLLATFTTFPTGVNAGLSRRTLSP</sequence>
<name>A0ABQ9I2U9_9NEOP</name>